<dbReference type="HOGENOM" id="CLU_1091048_0_0_1"/>
<dbReference type="InterPro" id="IPR051561">
    <property type="entry name" value="FRAS1_ECM"/>
</dbReference>
<dbReference type="STRING" id="36166.T1GSV1"/>
<reference evidence="6" key="1">
    <citation type="submission" date="2013-02" db="EMBL/GenBank/DDBJ databases">
        <authorList>
            <person name="Hughes D."/>
        </authorList>
    </citation>
    <scope>NUCLEOTIDE SEQUENCE</scope>
    <source>
        <strain>Durham</strain>
        <strain evidence="6">NC isolate 2 -- Noor lab</strain>
    </source>
</reference>
<name>T1GSV1_MEGSC</name>
<dbReference type="EMBL" id="CAQQ02172392">
    <property type="status" value="NOT_ANNOTATED_CDS"/>
    <property type="molecule type" value="Genomic_DNA"/>
</dbReference>
<sequence length="255" mass="28521">MQYSQEKMGYSSCKVFNLIDLSTDKIKYVHNGAENSDDHATIDLQIYGDTSHVPHNFLGKHRFLLHANITAVNDPPILQIPQNKILRLIEGIPKNINNDLLTIFDPDSPPHVLIYTVLPTTDPIASYGRFELNGKYTLTFSQADVNAGKVTYIFNNTMADSTSYQIQLQVSDGIETSEAVFLPISVHPLEIRLANNTGLIMIHKSLAYISPTNLSIGTNAIEENIDIKYEIMKPPQYVHETGVQLLHFTILSPLS</sequence>
<dbReference type="PANTHER" id="PTHR45739:SF12">
    <property type="entry name" value="CHONDROITIN SULFATE PROTEOGLYCAN 4-LIKE ISOFORM X2"/>
    <property type="match status" value="1"/>
</dbReference>
<dbReference type="PANTHER" id="PTHR45739">
    <property type="entry name" value="MATRIX PROTEIN, PUTATIVE-RELATED"/>
    <property type="match status" value="1"/>
</dbReference>
<keyword evidence="2" id="KW-0677">Repeat</keyword>
<dbReference type="Pfam" id="PF16184">
    <property type="entry name" value="Cadherin_3"/>
    <property type="match status" value="1"/>
</dbReference>
<keyword evidence="6" id="KW-1185">Reference proteome</keyword>
<evidence type="ECO:0008006" key="7">
    <source>
        <dbReference type="Google" id="ProtNLM"/>
    </source>
</evidence>
<accession>T1GSV1</accession>
<dbReference type="EnsemblMetazoa" id="MESCA006763-RA">
    <property type="protein sequence ID" value="MESCA006763-PA"/>
    <property type="gene ID" value="MESCA006763"/>
</dbReference>
<keyword evidence="1" id="KW-0732">Signal</keyword>
<evidence type="ECO:0000256" key="3">
    <source>
        <dbReference type="ARBA" id="ARBA00023180"/>
    </source>
</evidence>
<proteinExistence type="predicted"/>
<feature type="repeat" description="CSPG" evidence="4">
    <location>
        <begin position="77"/>
        <end position="171"/>
    </location>
</feature>
<dbReference type="GO" id="GO:0009653">
    <property type="term" value="P:anatomical structure morphogenesis"/>
    <property type="evidence" value="ECO:0007669"/>
    <property type="project" value="TreeGrafter"/>
</dbReference>
<evidence type="ECO:0000256" key="4">
    <source>
        <dbReference type="PROSITE-ProRule" id="PRU01201"/>
    </source>
</evidence>
<organism evidence="5 6">
    <name type="scientific">Megaselia scalaris</name>
    <name type="common">Humpbacked fly</name>
    <name type="synonym">Phora scalaris</name>
    <dbReference type="NCBI Taxonomy" id="36166"/>
    <lineage>
        <taxon>Eukaryota</taxon>
        <taxon>Metazoa</taxon>
        <taxon>Ecdysozoa</taxon>
        <taxon>Arthropoda</taxon>
        <taxon>Hexapoda</taxon>
        <taxon>Insecta</taxon>
        <taxon>Pterygota</taxon>
        <taxon>Neoptera</taxon>
        <taxon>Endopterygota</taxon>
        <taxon>Diptera</taxon>
        <taxon>Brachycera</taxon>
        <taxon>Muscomorpha</taxon>
        <taxon>Platypezoidea</taxon>
        <taxon>Phoridae</taxon>
        <taxon>Megaseliini</taxon>
        <taxon>Megaselia</taxon>
    </lineage>
</organism>
<dbReference type="AlphaFoldDB" id="T1GSV1"/>
<keyword evidence="3" id="KW-0325">Glycoprotein</keyword>
<evidence type="ECO:0000256" key="2">
    <source>
        <dbReference type="ARBA" id="ARBA00022737"/>
    </source>
</evidence>
<evidence type="ECO:0000313" key="5">
    <source>
        <dbReference type="EnsemblMetazoa" id="MESCA006763-PA"/>
    </source>
</evidence>
<dbReference type="InterPro" id="IPR039005">
    <property type="entry name" value="CSPG_rpt"/>
</dbReference>
<reference evidence="5" key="2">
    <citation type="submission" date="2015-06" db="UniProtKB">
        <authorList>
            <consortium name="EnsemblMetazoa"/>
        </authorList>
    </citation>
    <scope>IDENTIFICATION</scope>
</reference>
<evidence type="ECO:0000313" key="6">
    <source>
        <dbReference type="Proteomes" id="UP000015102"/>
    </source>
</evidence>
<dbReference type="EMBL" id="CAQQ02172391">
    <property type="status" value="NOT_ANNOTATED_CDS"/>
    <property type="molecule type" value="Genomic_DNA"/>
</dbReference>
<dbReference type="Proteomes" id="UP000015102">
    <property type="component" value="Unassembled WGS sequence"/>
</dbReference>
<evidence type="ECO:0000256" key="1">
    <source>
        <dbReference type="ARBA" id="ARBA00022729"/>
    </source>
</evidence>
<dbReference type="PROSITE" id="PS51854">
    <property type="entry name" value="CSPG"/>
    <property type="match status" value="1"/>
</dbReference>
<protein>
    <recommendedName>
        <fullName evidence="7">Cadherin domain-containing protein</fullName>
    </recommendedName>
</protein>